<proteinExistence type="predicted"/>
<evidence type="ECO:0000256" key="1">
    <source>
        <dbReference type="ARBA" id="ARBA00022543"/>
    </source>
</evidence>
<dbReference type="SMART" id="SM00065">
    <property type="entry name" value="GAF"/>
    <property type="match status" value="1"/>
</dbReference>
<dbReference type="InterPro" id="IPR013515">
    <property type="entry name" value="Phytochrome_cen-reg"/>
</dbReference>
<dbReference type="InterPro" id="IPR043150">
    <property type="entry name" value="Phytochrome_PHY_sf"/>
</dbReference>
<dbReference type="OrthoDB" id="9808408at2"/>
<dbReference type="SUPFAM" id="SSF55781">
    <property type="entry name" value="GAF domain-like"/>
    <property type="match status" value="2"/>
</dbReference>
<organism evidence="6 7">
    <name type="scientific">Sapientia aquatica</name>
    <dbReference type="NCBI Taxonomy" id="1549640"/>
    <lineage>
        <taxon>Bacteria</taxon>
        <taxon>Pseudomonadati</taxon>
        <taxon>Pseudomonadota</taxon>
        <taxon>Betaproteobacteria</taxon>
        <taxon>Burkholderiales</taxon>
        <taxon>Oxalobacteraceae</taxon>
        <taxon>Sapientia</taxon>
    </lineage>
</organism>
<evidence type="ECO:0000256" key="4">
    <source>
        <dbReference type="ARBA" id="ARBA00023170"/>
    </source>
</evidence>
<evidence type="ECO:0000256" key="2">
    <source>
        <dbReference type="ARBA" id="ARBA00022606"/>
    </source>
</evidence>
<protein>
    <submittedName>
        <fullName evidence="6">GAF domain-containing protein</fullName>
    </submittedName>
</protein>
<dbReference type="Gene3D" id="3.30.450.20">
    <property type="entry name" value="PAS domain"/>
    <property type="match status" value="1"/>
</dbReference>
<gene>
    <name evidence="6" type="ORF">E2I14_05545</name>
</gene>
<dbReference type="InterPro" id="IPR001294">
    <property type="entry name" value="Phytochrome"/>
</dbReference>
<dbReference type="GO" id="GO:0009881">
    <property type="term" value="F:photoreceptor activity"/>
    <property type="evidence" value="ECO:0007669"/>
    <property type="project" value="UniProtKB-KW"/>
</dbReference>
<keyword evidence="4" id="KW-0675">Receptor</keyword>
<dbReference type="Pfam" id="PF01590">
    <property type="entry name" value="GAF"/>
    <property type="match status" value="1"/>
</dbReference>
<name>A0A4R5W5C3_9BURK</name>
<accession>A0A4R5W5C3</accession>
<dbReference type="InterPro" id="IPR035965">
    <property type="entry name" value="PAS-like_dom_sf"/>
</dbReference>
<evidence type="ECO:0000259" key="5">
    <source>
        <dbReference type="PROSITE" id="PS50046"/>
    </source>
</evidence>
<dbReference type="GO" id="GO:0009584">
    <property type="term" value="P:detection of visible light"/>
    <property type="evidence" value="ECO:0007669"/>
    <property type="project" value="InterPro"/>
</dbReference>
<dbReference type="Gene3D" id="3.30.450.40">
    <property type="match status" value="1"/>
</dbReference>
<dbReference type="Proteomes" id="UP000294829">
    <property type="component" value="Unassembled WGS sequence"/>
</dbReference>
<dbReference type="AlphaFoldDB" id="A0A4R5W5C3"/>
<evidence type="ECO:0000256" key="3">
    <source>
        <dbReference type="ARBA" id="ARBA00022991"/>
    </source>
</evidence>
<reference evidence="6 7" key="1">
    <citation type="submission" date="2019-03" db="EMBL/GenBank/DDBJ databases">
        <title>Sapientia aquatica gen. nov., sp. nov., isolated from a crater lake.</title>
        <authorList>
            <person name="Felfoldi T."/>
            <person name="Szabo A."/>
            <person name="Toth E."/>
            <person name="Schumann P."/>
            <person name="Keki Z."/>
            <person name="Marialigeti K."/>
            <person name="Mathe I."/>
        </authorList>
    </citation>
    <scope>NUCLEOTIDE SEQUENCE [LARGE SCALE GENOMIC DNA]</scope>
    <source>
        <strain evidence="6 7">SA-152</strain>
    </source>
</reference>
<dbReference type="InterPro" id="IPR029016">
    <property type="entry name" value="GAF-like_dom_sf"/>
</dbReference>
<dbReference type="InterPro" id="IPR013654">
    <property type="entry name" value="PAS_2"/>
</dbReference>
<dbReference type="SUPFAM" id="SSF55785">
    <property type="entry name" value="PYP-like sensor domain (PAS domain)"/>
    <property type="match status" value="1"/>
</dbReference>
<dbReference type="EMBL" id="SMYL01000002">
    <property type="protein sequence ID" value="TDK67226.1"/>
    <property type="molecule type" value="Genomic_DNA"/>
</dbReference>
<evidence type="ECO:0000313" key="7">
    <source>
        <dbReference type="Proteomes" id="UP000294829"/>
    </source>
</evidence>
<keyword evidence="2" id="KW-0716">Sensory transduction</keyword>
<dbReference type="PRINTS" id="PR01033">
    <property type="entry name" value="PHYTOCHROME"/>
</dbReference>
<feature type="domain" description="Phytochrome chromophore attachment site" evidence="5">
    <location>
        <begin position="152"/>
        <end position="310"/>
    </location>
</feature>
<dbReference type="InterPro" id="IPR003018">
    <property type="entry name" value="GAF"/>
</dbReference>
<dbReference type="Pfam" id="PF00360">
    <property type="entry name" value="PHY"/>
    <property type="match status" value="1"/>
</dbReference>
<dbReference type="RefSeq" id="WP_133326268.1">
    <property type="nucleotide sequence ID" value="NZ_SMYL01000002.1"/>
</dbReference>
<dbReference type="PROSITE" id="PS50046">
    <property type="entry name" value="PHYTOCHROME_2"/>
    <property type="match status" value="1"/>
</dbReference>
<comment type="caution">
    <text evidence="6">The sequence shown here is derived from an EMBL/GenBank/DDBJ whole genome shotgun (WGS) entry which is preliminary data.</text>
</comment>
<keyword evidence="7" id="KW-1185">Reference proteome</keyword>
<sequence length="456" mass="51160">MDTSKNNDKLLAEALKRCASEQIQYVGAIQNHGVLLAYDEHEIVRMCSNNLKMFFKQSVLESIGHPVANLIGADLVAQIRELITRPGNWHLYPFRLPAVNSAQDGKLGATVHRADQLVVLEISLEPSESTRTPCELLSAIVRHTKQIQQFDDVASYCGFITDEIRRLTNFDRVKIYRFDSQWNGTVIAESRNDALPSLLNHHFPASDIPPQARALYEKRMMRNLVDTEAEPVMIIPKINPSTDKPLDLSLSVLRSVSPVHINYLGIMGVRSTVTLPLIQNEKLWGLMTCHNTQPIYIPVSLRETIEVIASTFSLKIEALESLIQAKAMEAGRIKQQKLAQLIRSRELSSVLAEFQAEYLSLAEASGSFIVIDENEYSIGEIPQRAQLNELIQWLKTQPLADGVFITDSLGKLFAPAQAYADIASGLMLIALDHLFTTYILWFRSETIRNIPWAGSP</sequence>
<dbReference type="Pfam" id="PF08446">
    <property type="entry name" value="PAS_2"/>
    <property type="match status" value="1"/>
</dbReference>
<dbReference type="GO" id="GO:0006355">
    <property type="term" value="P:regulation of DNA-templated transcription"/>
    <property type="evidence" value="ECO:0007669"/>
    <property type="project" value="InterPro"/>
</dbReference>
<keyword evidence="1" id="KW-0600">Photoreceptor protein</keyword>
<dbReference type="InterPro" id="IPR016132">
    <property type="entry name" value="Phyto_chromo_attachment"/>
</dbReference>
<dbReference type="Gene3D" id="3.30.450.270">
    <property type="match status" value="1"/>
</dbReference>
<keyword evidence="3" id="KW-0157">Chromophore</keyword>
<evidence type="ECO:0000313" key="6">
    <source>
        <dbReference type="EMBL" id="TDK67226.1"/>
    </source>
</evidence>